<dbReference type="SUPFAM" id="SSF53067">
    <property type="entry name" value="Actin-like ATPase domain"/>
    <property type="match status" value="1"/>
</dbReference>
<dbReference type="PANTHER" id="PTHR18964:SF169">
    <property type="entry name" value="N-ACETYLMANNOSAMINE KINASE"/>
    <property type="match status" value="1"/>
</dbReference>
<evidence type="ECO:0000313" key="2">
    <source>
        <dbReference type="EMBL" id="GGE23014.1"/>
    </source>
</evidence>
<dbReference type="Pfam" id="PF13412">
    <property type="entry name" value="HTH_24"/>
    <property type="match status" value="1"/>
</dbReference>
<dbReference type="GO" id="GO:0009384">
    <property type="term" value="F:N-acylmannosamine kinase activity"/>
    <property type="evidence" value="ECO:0007669"/>
    <property type="project" value="TreeGrafter"/>
</dbReference>
<proteinExistence type="predicted"/>
<dbReference type="PANTHER" id="PTHR18964">
    <property type="entry name" value="ROK (REPRESSOR, ORF, KINASE) FAMILY"/>
    <property type="match status" value="1"/>
</dbReference>
<dbReference type="CDD" id="cd00090">
    <property type="entry name" value="HTH_ARSR"/>
    <property type="match status" value="1"/>
</dbReference>
<dbReference type="InterPro" id="IPR000600">
    <property type="entry name" value="ROK"/>
</dbReference>
<gene>
    <name evidence="2" type="ORF">GCM10011390_48060</name>
</gene>
<comment type="caution">
    <text evidence="2">The sequence shown here is derived from an EMBL/GenBank/DDBJ whole genome shotgun (WGS) entry which is preliminary data.</text>
</comment>
<dbReference type="InterPro" id="IPR036388">
    <property type="entry name" value="WH-like_DNA-bd_sf"/>
</dbReference>
<dbReference type="SUPFAM" id="SSF46785">
    <property type="entry name" value="Winged helix' DNA-binding domain"/>
    <property type="match status" value="1"/>
</dbReference>
<sequence length="382" mass="40018">MKGGADPQGPPLPPFQPERRDPAAGLNLVQAADHNLRVTLEALRRGGAQTRLDLAGVTGLTVPGIANILRRLTEDGLVEPDGGGRSQLFAIRPGGAVALGLDRTEDGFHLVAIDLFGTILFEERAARMPENDAALVRAAADRLQRERPEARLVGIGLAADPPAEGLRHALAPLPVTIERDTVAAAIAERQFGTAGADDSFVHILLGPSVRAGMVIGGSVFDGASHRAGQVGRMRTGTQGRFLDDVASTRLLPGFDPEAPDVRRWIEAAAEHLTDMIIALSAFLGPRLVTIGGRLPEPLLAALTARLAAGWAARMVGPTQPYWLPELRRASQGEAGVALGLAALPFLETLLPDPRRSFRGGIMPATGPAAASASAAPDRPLPA</sequence>
<feature type="compositionally biased region" description="Low complexity" evidence="1">
    <location>
        <begin position="363"/>
        <end position="382"/>
    </location>
</feature>
<evidence type="ECO:0000256" key="1">
    <source>
        <dbReference type="SAM" id="MobiDB-lite"/>
    </source>
</evidence>
<accession>A0A917A1Z0</accession>
<protein>
    <recommendedName>
        <fullName evidence="4">NBD/HSP70 family sugar kinase</fullName>
    </recommendedName>
</protein>
<dbReference type="GO" id="GO:0006355">
    <property type="term" value="P:regulation of DNA-templated transcription"/>
    <property type="evidence" value="ECO:0007669"/>
    <property type="project" value="UniProtKB-ARBA"/>
</dbReference>
<organism evidence="2 3">
    <name type="scientific">Aureimonas endophytica</name>
    <dbReference type="NCBI Taxonomy" id="2027858"/>
    <lineage>
        <taxon>Bacteria</taxon>
        <taxon>Pseudomonadati</taxon>
        <taxon>Pseudomonadota</taxon>
        <taxon>Alphaproteobacteria</taxon>
        <taxon>Hyphomicrobiales</taxon>
        <taxon>Aurantimonadaceae</taxon>
        <taxon>Aureimonas</taxon>
    </lineage>
</organism>
<reference evidence="2" key="2">
    <citation type="submission" date="2020-09" db="EMBL/GenBank/DDBJ databases">
        <authorList>
            <person name="Sun Q."/>
            <person name="Zhou Y."/>
        </authorList>
    </citation>
    <scope>NUCLEOTIDE SEQUENCE</scope>
    <source>
        <strain evidence="2">CGMCC 1.15367</strain>
    </source>
</reference>
<dbReference type="InterPro" id="IPR043129">
    <property type="entry name" value="ATPase_NBD"/>
</dbReference>
<name>A0A917A1Z0_9HYPH</name>
<dbReference type="Proteomes" id="UP000644699">
    <property type="component" value="Unassembled WGS sequence"/>
</dbReference>
<feature type="region of interest" description="Disordered" evidence="1">
    <location>
        <begin position="1"/>
        <end position="21"/>
    </location>
</feature>
<keyword evidence="3" id="KW-1185">Reference proteome</keyword>
<dbReference type="RefSeq" id="WP_188913068.1">
    <property type="nucleotide sequence ID" value="NZ_BMIQ01000011.1"/>
</dbReference>
<evidence type="ECO:0008006" key="4">
    <source>
        <dbReference type="Google" id="ProtNLM"/>
    </source>
</evidence>
<dbReference type="GO" id="GO:0019262">
    <property type="term" value="P:N-acetylneuraminate catabolic process"/>
    <property type="evidence" value="ECO:0007669"/>
    <property type="project" value="TreeGrafter"/>
</dbReference>
<dbReference type="InterPro" id="IPR011991">
    <property type="entry name" value="ArsR-like_HTH"/>
</dbReference>
<dbReference type="AlphaFoldDB" id="A0A917A1Z0"/>
<dbReference type="Gene3D" id="3.30.420.40">
    <property type="match status" value="1"/>
</dbReference>
<dbReference type="Gene3D" id="1.10.10.10">
    <property type="entry name" value="Winged helix-like DNA-binding domain superfamily/Winged helix DNA-binding domain"/>
    <property type="match status" value="1"/>
</dbReference>
<dbReference type="InterPro" id="IPR036390">
    <property type="entry name" value="WH_DNA-bd_sf"/>
</dbReference>
<dbReference type="EMBL" id="BMIQ01000011">
    <property type="protein sequence ID" value="GGE23014.1"/>
    <property type="molecule type" value="Genomic_DNA"/>
</dbReference>
<feature type="region of interest" description="Disordered" evidence="1">
    <location>
        <begin position="361"/>
        <end position="382"/>
    </location>
</feature>
<evidence type="ECO:0000313" key="3">
    <source>
        <dbReference type="Proteomes" id="UP000644699"/>
    </source>
</evidence>
<reference evidence="2" key="1">
    <citation type="journal article" date="2014" name="Int. J. Syst. Evol. Microbiol.">
        <title>Complete genome sequence of Corynebacterium casei LMG S-19264T (=DSM 44701T), isolated from a smear-ripened cheese.</title>
        <authorList>
            <consortium name="US DOE Joint Genome Institute (JGI-PGF)"/>
            <person name="Walter F."/>
            <person name="Albersmeier A."/>
            <person name="Kalinowski J."/>
            <person name="Ruckert C."/>
        </authorList>
    </citation>
    <scope>NUCLEOTIDE SEQUENCE</scope>
    <source>
        <strain evidence="2">CGMCC 1.15367</strain>
    </source>
</reference>